<dbReference type="EMBL" id="JABAFY010000073">
    <property type="protein sequence ID" value="NME53154.1"/>
    <property type="molecule type" value="Genomic_DNA"/>
</dbReference>
<dbReference type="SUPFAM" id="SSF50249">
    <property type="entry name" value="Nucleic acid-binding proteins"/>
    <property type="match status" value="1"/>
</dbReference>
<protein>
    <submittedName>
        <fullName evidence="1">DUF2815 family protein</fullName>
    </submittedName>
</protein>
<dbReference type="AlphaFoldDB" id="A0A848CI31"/>
<dbReference type="InterPro" id="IPR022595">
    <property type="entry name" value="Enc34_ssDNA-bd"/>
</dbReference>
<organism evidence="1 2">
    <name type="scientific">Desulfovibrio piger</name>
    <dbReference type="NCBI Taxonomy" id="901"/>
    <lineage>
        <taxon>Bacteria</taxon>
        <taxon>Pseudomonadati</taxon>
        <taxon>Thermodesulfobacteriota</taxon>
        <taxon>Desulfovibrionia</taxon>
        <taxon>Desulfovibrionales</taxon>
        <taxon>Desulfovibrionaceae</taxon>
        <taxon>Desulfovibrio</taxon>
    </lineage>
</organism>
<evidence type="ECO:0000313" key="1">
    <source>
        <dbReference type="EMBL" id="NME53154.1"/>
    </source>
</evidence>
<dbReference type="Pfam" id="PF10991">
    <property type="entry name" value="Enc34_ssDNA-bd"/>
    <property type="match status" value="1"/>
</dbReference>
<dbReference type="Proteomes" id="UP000522333">
    <property type="component" value="Unassembled WGS sequence"/>
</dbReference>
<dbReference type="InterPro" id="IPR012340">
    <property type="entry name" value="NA-bd_OB-fold"/>
</dbReference>
<evidence type="ECO:0000313" key="2">
    <source>
        <dbReference type="Proteomes" id="UP000522333"/>
    </source>
</evidence>
<dbReference type="RefSeq" id="WP_168936443.1">
    <property type="nucleotide sequence ID" value="NZ_JABAFY010000073.1"/>
</dbReference>
<feature type="non-terminal residue" evidence="1">
    <location>
        <position position="1"/>
    </location>
</feature>
<sequence>HTGKGHLMFFHGWEPKKTQNGKELFSTTFIFPKEDTASYERYKQALREAYDIAKQTQDSSDWPAFDKIVGPVRDCRSPRYPNHWELFACTSFMPMIADRQGNPIKDRSLVRDGSVVQLVMQLYPQKTHQGFGFRLDCVRKLEDESPRKLTAEQLAEADRYL</sequence>
<proteinExistence type="predicted"/>
<dbReference type="Gene3D" id="2.40.50.140">
    <property type="entry name" value="Nucleic acid-binding proteins"/>
    <property type="match status" value="1"/>
</dbReference>
<gene>
    <name evidence="1" type="ORF">HF854_11670</name>
</gene>
<comment type="caution">
    <text evidence="1">The sequence shown here is derived from an EMBL/GenBank/DDBJ whole genome shotgun (WGS) entry which is preliminary data.</text>
</comment>
<accession>A0A848CI31</accession>
<reference evidence="1 2" key="1">
    <citation type="submission" date="2020-04" db="EMBL/GenBank/DDBJ databases">
        <authorList>
            <person name="Hitch T.C.A."/>
            <person name="Wylensek D."/>
            <person name="Clavel T."/>
        </authorList>
    </citation>
    <scope>NUCLEOTIDE SEQUENCE [LARGE SCALE GENOMIC DNA]</scope>
    <source>
        <strain evidence="1 2">PG-251-APC-1</strain>
    </source>
</reference>
<name>A0A848CI31_9BACT</name>